<dbReference type="EMBL" id="NHTK01005576">
    <property type="protein sequence ID" value="PPQ76402.1"/>
    <property type="molecule type" value="Genomic_DNA"/>
</dbReference>
<dbReference type="InParanoid" id="A0A409WD02"/>
<dbReference type="OrthoDB" id="10554956at2759"/>
<protein>
    <recommendedName>
        <fullName evidence="4">G domain-containing protein</fullName>
    </recommendedName>
</protein>
<dbReference type="InterPro" id="IPR027417">
    <property type="entry name" value="P-loop_NTPase"/>
</dbReference>
<dbReference type="SUPFAM" id="SSF52540">
    <property type="entry name" value="P-loop containing nucleoside triphosphate hydrolases"/>
    <property type="match status" value="1"/>
</dbReference>
<dbReference type="Gene3D" id="3.40.50.300">
    <property type="entry name" value="P-loop containing nucleotide triphosphate hydrolases"/>
    <property type="match status" value="1"/>
</dbReference>
<evidence type="ECO:0000256" key="1">
    <source>
        <dbReference type="SAM" id="MobiDB-lite"/>
    </source>
</evidence>
<evidence type="ECO:0000313" key="2">
    <source>
        <dbReference type="EMBL" id="PPQ76402.1"/>
    </source>
</evidence>
<feature type="compositionally biased region" description="Pro residues" evidence="1">
    <location>
        <begin position="257"/>
        <end position="270"/>
    </location>
</feature>
<accession>A0A409WD02</accession>
<name>A0A409WD02_9AGAR</name>
<comment type="caution">
    <text evidence="2">The sequence shown here is derived from an EMBL/GenBank/DDBJ whole genome shotgun (WGS) entry which is preliminary data.</text>
</comment>
<evidence type="ECO:0008006" key="4">
    <source>
        <dbReference type="Google" id="ProtNLM"/>
    </source>
</evidence>
<gene>
    <name evidence="2" type="ORF">CVT24_012632</name>
</gene>
<feature type="region of interest" description="Disordered" evidence="1">
    <location>
        <begin position="252"/>
        <end position="274"/>
    </location>
</feature>
<evidence type="ECO:0000313" key="3">
    <source>
        <dbReference type="Proteomes" id="UP000284842"/>
    </source>
</evidence>
<reference evidence="2 3" key="1">
    <citation type="journal article" date="2018" name="Evol. Lett.">
        <title>Horizontal gene cluster transfer increased hallucinogenic mushroom diversity.</title>
        <authorList>
            <person name="Reynolds H.T."/>
            <person name="Vijayakumar V."/>
            <person name="Gluck-Thaler E."/>
            <person name="Korotkin H.B."/>
            <person name="Matheny P.B."/>
            <person name="Slot J.C."/>
        </authorList>
    </citation>
    <scope>NUCLEOTIDE SEQUENCE [LARGE SCALE GENOMIC DNA]</scope>
    <source>
        <strain evidence="2 3">2629</strain>
    </source>
</reference>
<keyword evidence="3" id="KW-1185">Reference proteome</keyword>
<dbReference type="AlphaFoldDB" id="A0A409WD02"/>
<proteinExistence type="predicted"/>
<organism evidence="2 3">
    <name type="scientific">Panaeolus cyanescens</name>
    <dbReference type="NCBI Taxonomy" id="181874"/>
    <lineage>
        <taxon>Eukaryota</taxon>
        <taxon>Fungi</taxon>
        <taxon>Dikarya</taxon>
        <taxon>Basidiomycota</taxon>
        <taxon>Agaricomycotina</taxon>
        <taxon>Agaricomycetes</taxon>
        <taxon>Agaricomycetidae</taxon>
        <taxon>Agaricales</taxon>
        <taxon>Agaricineae</taxon>
        <taxon>Galeropsidaceae</taxon>
        <taxon>Panaeolus</taxon>
    </lineage>
</organism>
<dbReference type="Proteomes" id="UP000284842">
    <property type="component" value="Unassembled WGS sequence"/>
</dbReference>
<sequence length="367" mass="41211">MLATKFIQCLAGRDMGITSFGLEGFTQKLTAYHLKNAIVKDPPRSIVVVDTPGLEDPNISELAIIHEISKWAENHELMDNAYLLYFFPVNATRISGSKRHCLEIFKQLSDGCPNHAFIVTSMWNLMEMPSSRTKAEQTFQKLRAQSLWKRWVQGAPKVLKFHATHQSAMEVLHQCLRGKAGSIRMGRADIKQGQLSRLLYASTSTRLEELRQQEKFLCFAQALSYDDSDALNEETKRIAARRAKLMIDIEESGFSRPPTPPSPHTPPPLSPTLHPQVDLEINLREPGYEKDSHEALSKSTDPLNVETTQAIESSAQAVEESSPPLTEVILSPAPHSIDEETSATLQDYEFHQTDKESFGFSHMHADS</sequence>